<dbReference type="InterPro" id="IPR014851">
    <property type="entry name" value="BCS1_N"/>
</dbReference>
<keyword evidence="4 12" id="KW-0547">Nucleotide-binding</keyword>
<dbReference type="Pfam" id="PF00004">
    <property type="entry name" value="AAA"/>
    <property type="match status" value="1"/>
</dbReference>
<evidence type="ECO:0000256" key="12">
    <source>
        <dbReference type="RuleBase" id="RU003651"/>
    </source>
</evidence>
<dbReference type="SUPFAM" id="SSF52540">
    <property type="entry name" value="P-loop containing nucleoside triphosphate hydrolases"/>
    <property type="match status" value="1"/>
</dbReference>
<dbReference type="GO" id="GO:0016887">
    <property type="term" value="F:ATP hydrolysis activity"/>
    <property type="evidence" value="ECO:0007669"/>
    <property type="project" value="InterPro"/>
</dbReference>
<dbReference type="PROSITE" id="PS00674">
    <property type="entry name" value="AAA"/>
    <property type="match status" value="1"/>
</dbReference>
<evidence type="ECO:0000256" key="3">
    <source>
        <dbReference type="ARBA" id="ARBA00022692"/>
    </source>
</evidence>
<dbReference type="InterPro" id="IPR003959">
    <property type="entry name" value="ATPase_AAA_core"/>
</dbReference>
<organism evidence="15 16">
    <name type="scientific">Blastomyces percursus</name>
    <dbReference type="NCBI Taxonomy" id="1658174"/>
    <lineage>
        <taxon>Eukaryota</taxon>
        <taxon>Fungi</taxon>
        <taxon>Dikarya</taxon>
        <taxon>Ascomycota</taxon>
        <taxon>Pezizomycotina</taxon>
        <taxon>Eurotiomycetes</taxon>
        <taxon>Eurotiomycetidae</taxon>
        <taxon>Onygenales</taxon>
        <taxon>Ajellomycetaceae</taxon>
        <taxon>Blastomyces</taxon>
    </lineage>
</organism>
<dbReference type="STRING" id="1658174.A0A1J9QIY9"/>
<dbReference type="VEuPathDB" id="FungiDB:ACJ73_00556"/>
<dbReference type="OrthoDB" id="10251412at2759"/>
<feature type="domain" description="BCS1 N-terminal" evidence="14">
    <location>
        <begin position="50"/>
        <end position="233"/>
    </location>
</feature>
<keyword evidence="5" id="KW-0999">Mitochondrion inner membrane</keyword>
<dbReference type="EMBL" id="LGTZ01000039">
    <property type="protein sequence ID" value="OJD28050.1"/>
    <property type="molecule type" value="Genomic_DNA"/>
</dbReference>
<evidence type="ECO:0000256" key="7">
    <source>
        <dbReference type="ARBA" id="ARBA00022840"/>
    </source>
</evidence>
<comment type="caution">
    <text evidence="15">The sequence shown here is derived from an EMBL/GenBank/DDBJ whole genome shotgun (WGS) entry which is preliminary data.</text>
</comment>
<keyword evidence="6" id="KW-0378">Hydrolase</keyword>
<dbReference type="Pfam" id="PF08740">
    <property type="entry name" value="BCS1_N"/>
    <property type="match status" value="1"/>
</dbReference>
<dbReference type="InterPro" id="IPR027417">
    <property type="entry name" value="P-loop_NTPase"/>
</dbReference>
<dbReference type="SMART" id="SM01024">
    <property type="entry name" value="BCS1_N"/>
    <property type="match status" value="1"/>
</dbReference>
<evidence type="ECO:0000256" key="5">
    <source>
        <dbReference type="ARBA" id="ARBA00022792"/>
    </source>
</evidence>
<evidence type="ECO:0000256" key="10">
    <source>
        <dbReference type="ARBA" id="ARBA00023136"/>
    </source>
</evidence>
<dbReference type="SMART" id="SM00382">
    <property type="entry name" value="AAA"/>
    <property type="match status" value="1"/>
</dbReference>
<comment type="similarity">
    <text evidence="2">Belongs to the AAA ATPase family. BCS1 subfamily.</text>
</comment>
<keyword evidence="7 12" id="KW-0067">ATP-binding</keyword>
<keyword evidence="3" id="KW-0812">Transmembrane</keyword>
<proteinExistence type="inferred from homology"/>
<evidence type="ECO:0000256" key="4">
    <source>
        <dbReference type="ARBA" id="ARBA00022741"/>
    </source>
</evidence>
<evidence type="ECO:0000313" key="16">
    <source>
        <dbReference type="Proteomes" id="UP000242791"/>
    </source>
</evidence>
<evidence type="ECO:0000259" key="14">
    <source>
        <dbReference type="SMART" id="SM01024"/>
    </source>
</evidence>
<sequence>MNAFNSGSLPNPIMPSISVVDFFFPGFTAISTSTQQLLAGDVNSYARLLCSIGALVLLARYACRYAIELVDKHLSSCILPEMKLFLTFEASTIHVSYYSEAFDMLIAWVSVQPFAQNAHLILVSVGARERSFYINHDDHGPQKKSLLFSPWNGSFIFWYNGYPLVFRCFHKDGRKDEISVSCIGRSPAILRQFFCECRSEYLKLSQKKTSVFEPEDKKWRKAKSRDIRPISTVIMDEEQKGAVLKDVEAFLDEKSRTWYATRGIPYRRGFLLYGPPGTGKSSFSLSVAGRFELDIYVLNLSGIDGSRLSSLFAQLPSQCVILLEDVDAAGMTRAEAAEKDQPSNNHSNPPGSLSLSGLLNALDDVSSQEGRVLIMTTNHIEHLDGALIRPGGVDRRVFFHLANRYMSSRLFCTIFKQQGGVHVENPVDDHTVERLAGEFSLKIPEGVFSPAQLLSFLLERKQSPAAAVADSRARMATKALTYPQHEPVGRLSTPLYSVNSFCSPIPNAQSPIEKSSLHVFLKVKIEFSPRLIGEISRMIEIPGKRKMLEVELLSTSEEREPEAVMTSSQGIIQNTEDGAVETGVNCERDQYQLELEDYAVW</sequence>
<dbReference type="GO" id="GO:0005743">
    <property type="term" value="C:mitochondrial inner membrane"/>
    <property type="evidence" value="ECO:0007669"/>
    <property type="project" value="UniProtKB-SubCell"/>
</dbReference>
<dbReference type="GO" id="GO:0005524">
    <property type="term" value="F:ATP binding"/>
    <property type="evidence" value="ECO:0007669"/>
    <property type="project" value="UniProtKB-KW"/>
</dbReference>
<dbReference type="Pfam" id="PF25426">
    <property type="entry name" value="AAA_lid_BCS1"/>
    <property type="match status" value="1"/>
</dbReference>
<evidence type="ECO:0000256" key="2">
    <source>
        <dbReference type="ARBA" id="ARBA00007448"/>
    </source>
</evidence>
<evidence type="ECO:0000259" key="13">
    <source>
        <dbReference type="SMART" id="SM00382"/>
    </source>
</evidence>
<dbReference type="PANTHER" id="PTHR23070">
    <property type="entry name" value="BCS1 AAA-TYPE ATPASE"/>
    <property type="match status" value="1"/>
</dbReference>
<evidence type="ECO:0000256" key="9">
    <source>
        <dbReference type="ARBA" id="ARBA00023128"/>
    </source>
</evidence>
<feature type="domain" description="AAA+ ATPase" evidence="13">
    <location>
        <begin position="266"/>
        <end position="403"/>
    </location>
</feature>
<keyword evidence="10" id="KW-0472">Membrane</keyword>
<dbReference type="InterPro" id="IPR003593">
    <property type="entry name" value="AAA+_ATPase"/>
</dbReference>
<dbReference type="Gene3D" id="3.40.50.300">
    <property type="entry name" value="P-loop containing nucleotide triphosphate hydrolases"/>
    <property type="match status" value="1"/>
</dbReference>
<protein>
    <recommendedName>
        <fullName evidence="17">AAA+ ATPase domain-containing protein</fullName>
    </recommendedName>
</protein>
<evidence type="ECO:0000256" key="11">
    <source>
        <dbReference type="ARBA" id="ARBA00048778"/>
    </source>
</evidence>
<evidence type="ECO:0000256" key="6">
    <source>
        <dbReference type="ARBA" id="ARBA00022801"/>
    </source>
</evidence>
<dbReference type="InterPro" id="IPR050747">
    <property type="entry name" value="Mitochondrial_chaperone_BCS1"/>
</dbReference>
<keyword evidence="8" id="KW-1133">Transmembrane helix</keyword>
<gene>
    <name evidence="15" type="ORF">ACJ73_00556</name>
</gene>
<comment type="catalytic activity">
    <reaction evidence="11">
        <text>ATP + H2O = ADP + phosphate + H(+)</text>
        <dbReference type="Rhea" id="RHEA:13065"/>
        <dbReference type="ChEBI" id="CHEBI:15377"/>
        <dbReference type="ChEBI" id="CHEBI:15378"/>
        <dbReference type="ChEBI" id="CHEBI:30616"/>
        <dbReference type="ChEBI" id="CHEBI:43474"/>
        <dbReference type="ChEBI" id="CHEBI:456216"/>
    </reaction>
    <physiologicalReaction direction="left-to-right" evidence="11">
        <dbReference type="Rhea" id="RHEA:13066"/>
    </physiologicalReaction>
</comment>
<accession>A0A1J9QIY9</accession>
<comment type="subcellular location">
    <subcellularLocation>
        <location evidence="1">Mitochondrion inner membrane</location>
        <topology evidence="1">Single-pass membrane protein</topology>
    </subcellularLocation>
</comment>
<reference evidence="15 16" key="1">
    <citation type="submission" date="2015-08" db="EMBL/GenBank/DDBJ databases">
        <title>Emmonsia species relationships and genome sequence.</title>
        <authorList>
            <person name="Cuomo C.A."/>
            <person name="Schwartz I.S."/>
            <person name="Kenyon C."/>
            <person name="De Hoog G.S."/>
            <person name="Govender N.P."/>
            <person name="Botha A."/>
            <person name="Moreno L."/>
            <person name="De Vries M."/>
            <person name="Munoz J.F."/>
            <person name="Stielow J.B."/>
        </authorList>
    </citation>
    <scope>NUCLEOTIDE SEQUENCE [LARGE SCALE GENOMIC DNA]</scope>
    <source>
        <strain evidence="15 16">EI222</strain>
    </source>
</reference>
<keyword evidence="9" id="KW-0496">Mitochondrion</keyword>
<dbReference type="AlphaFoldDB" id="A0A1J9QIY9"/>
<evidence type="ECO:0000256" key="1">
    <source>
        <dbReference type="ARBA" id="ARBA00004434"/>
    </source>
</evidence>
<evidence type="ECO:0008006" key="17">
    <source>
        <dbReference type="Google" id="ProtNLM"/>
    </source>
</evidence>
<evidence type="ECO:0000313" key="15">
    <source>
        <dbReference type="EMBL" id="OJD28050.1"/>
    </source>
</evidence>
<dbReference type="InterPro" id="IPR003960">
    <property type="entry name" value="ATPase_AAA_CS"/>
</dbReference>
<name>A0A1J9QIY9_9EURO</name>
<keyword evidence="16" id="KW-1185">Reference proteome</keyword>
<evidence type="ECO:0000256" key="8">
    <source>
        <dbReference type="ARBA" id="ARBA00022989"/>
    </source>
</evidence>
<dbReference type="Proteomes" id="UP000242791">
    <property type="component" value="Unassembled WGS sequence"/>
</dbReference>
<dbReference type="InterPro" id="IPR057495">
    <property type="entry name" value="AAA_lid_BCS1"/>
</dbReference>